<dbReference type="SUPFAM" id="SSF141986">
    <property type="entry name" value="LD-carboxypeptidase A C-terminal domain-like"/>
    <property type="match status" value="1"/>
</dbReference>
<evidence type="ECO:0000259" key="5">
    <source>
        <dbReference type="Pfam" id="PF17676"/>
    </source>
</evidence>
<accession>A0A7X2J110</accession>
<dbReference type="PIRSF" id="PIRSF028757">
    <property type="entry name" value="LD-carboxypeptidase"/>
    <property type="match status" value="1"/>
</dbReference>
<feature type="active site" description="Charge relay system" evidence="3">
    <location>
        <position position="308"/>
    </location>
</feature>
<dbReference type="InterPro" id="IPR003507">
    <property type="entry name" value="S66_fam"/>
</dbReference>
<evidence type="ECO:0000259" key="4">
    <source>
        <dbReference type="Pfam" id="PF02016"/>
    </source>
</evidence>
<keyword evidence="6" id="KW-0121">Carboxypeptidase</keyword>
<name>A0A7X2J110_9BACI</name>
<dbReference type="InterPro" id="IPR027478">
    <property type="entry name" value="LdcA_N"/>
</dbReference>
<dbReference type="PANTHER" id="PTHR30237">
    <property type="entry name" value="MURAMOYLTETRAPEPTIDE CARBOXYPEPTIDASE"/>
    <property type="match status" value="1"/>
</dbReference>
<dbReference type="Pfam" id="PF17676">
    <property type="entry name" value="Peptidase_S66C"/>
    <property type="match status" value="1"/>
</dbReference>
<dbReference type="InterPro" id="IPR027461">
    <property type="entry name" value="Carboxypeptidase_A_C_sf"/>
</dbReference>
<dbReference type="Pfam" id="PF02016">
    <property type="entry name" value="Peptidase_S66"/>
    <property type="match status" value="1"/>
</dbReference>
<protein>
    <submittedName>
        <fullName evidence="6">LD-carboxypeptidase</fullName>
    </submittedName>
</protein>
<sequence length="338" mass="37504">MIQYPVLAADAVVGVTAPSSGVPEELHDLLKTASMRLRRQGHEVIIQETAWTQESVRSAPAAKRAEEFHELMKNDKVGLILPPWGGELLIEALEFINFADLKNKWVLGYSDTSTLLLAITLQTGIATAHGTNLIDLRGEYTDLTTGMWKKVLSTQRGSFILQTSSSHYQKQWKHDEPSPCVFHLTELTEWKTVSGKPAVMKGRLLGGCVDTIRHLIGTPYGDVKSFRNTYLPGKPLLWYMENCELSPTDLRRSLVQMKYAGWFENCGGVLFGRSAVNASVDGYSAENVYRELAEELGVPVVYDIDCGHQPPQITFINGAWAEAEVDPAGKGTILQHFI</sequence>
<dbReference type="Proteomes" id="UP000448867">
    <property type="component" value="Unassembled WGS sequence"/>
</dbReference>
<comment type="caution">
    <text evidence="6">The sequence shown here is derived from an EMBL/GenBank/DDBJ whole genome shotgun (WGS) entry which is preliminary data.</text>
</comment>
<dbReference type="EMBL" id="WKKI01000035">
    <property type="protein sequence ID" value="MRX73458.1"/>
    <property type="molecule type" value="Genomic_DNA"/>
</dbReference>
<keyword evidence="7" id="KW-1185">Reference proteome</keyword>
<feature type="active site" description="Charge relay system" evidence="3">
    <location>
        <position position="241"/>
    </location>
</feature>
<evidence type="ECO:0000313" key="7">
    <source>
        <dbReference type="Proteomes" id="UP000448867"/>
    </source>
</evidence>
<dbReference type="RefSeq" id="WP_154308921.1">
    <property type="nucleotide sequence ID" value="NZ_WKKI01000035.1"/>
</dbReference>
<feature type="domain" description="LD-carboxypeptidase C-terminal" evidence="5">
    <location>
        <begin position="201"/>
        <end position="322"/>
    </location>
</feature>
<evidence type="ECO:0000256" key="1">
    <source>
        <dbReference type="ARBA" id="ARBA00010233"/>
    </source>
</evidence>
<organism evidence="6 7">
    <name type="scientific">Metabacillus lacus</name>
    <dbReference type="NCBI Taxonomy" id="1983721"/>
    <lineage>
        <taxon>Bacteria</taxon>
        <taxon>Bacillati</taxon>
        <taxon>Bacillota</taxon>
        <taxon>Bacilli</taxon>
        <taxon>Bacillales</taxon>
        <taxon>Bacillaceae</taxon>
        <taxon>Metabacillus</taxon>
    </lineage>
</organism>
<dbReference type="InterPro" id="IPR040449">
    <property type="entry name" value="Peptidase_S66_N"/>
</dbReference>
<evidence type="ECO:0000313" key="6">
    <source>
        <dbReference type="EMBL" id="MRX73458.1"/>
    </source>
</evidence>
<dbReference type="Gene3D" id="3.50.30.60">
    <property type="entry name" value="LD-carboxypeptidase A C-terminal domain-like"/>
    <property type="match status" value="1"/>
</dbReference>
<dbReference type="CDD" id="cd07062">
    <property type="entry name" value="Peptidase_S66_mccF_like"/>
    <property type="match status" value="1"/>
</dbReference>
<keyword evidence="2" id="KW-0378">Hydrolase</keyword>
<evidence type="ECO:0000256" key="3">
    <source>
        <dbReference type="PIRSR" id="PIRSR028757-1"/>
    </source>
</evidence>
<dbReference type="AlphaFoldDB" id="A0A7X2J110"/>
<reference evidence="6 7" key="1">
    <citation type="submission" date="2019-11" db="EMBL/GenBank/DDBJ databases">
        <title>Bacillus lacus genome.</title>
        <authorList>
            <person name="Allen C.J."/>
            <person name="Newman J.D."/>
        </authorList>
    </citation>
    <scope>NUCLEOTIDE SEQUENCE [LARGE SCALE GENOMIC DNA]</scope>
    <source>
        <strain evidence="6 7">KCTC 33946</strain>
    </source>
</reference>
<proteinExistence type="inferred from homology"/>
<comment type="similarity">
    <text evidence="1">Belongs to the peptidase S66 family.</text>
</comment>
<gene>
    <name evidence="6" type="ORF">GJU40_15040</name>
</gene>
<keyword evidence="6" id="KW-0645">Protease</keyword>
<dbReference type="InterPro" id="IPR040921">
    <property type="entry name" value="Peptidase_S66C"/>
</dbReference>
<evidence type="ECO:0000256" key="2">
    <source>
        <dbReference type="ARBA" id="ARBA00022801"/>
    </source>
</evidence>
<feature type="domain" description="LD-carboxypeptidase N-terminal" evidence="4">
    <location>
        <begin position="13"/>
        <end position="130"/>
    </location>
</feature>
<dbReference type="Gene3D" id="3.40.50.10740">
    <property type="entry name" value="Class I glutamine amidotransferase-like"/>
    <property type="match status" value="1"/>
</dbReference>
<dbReference type="OrthoDB" id="9807329at2"/>
<dbReference type="PANTHER" id="PTHR30237:SF5">
    <property type="entry name" value="CARBOXYPEPTIDASE VC_A0337-RELATED"/>
    <property type="match status" value="1"/>
</dbReference>
<feature type="active site" description="Nucleophile" evidence="3">
    <location>
        <position position="110"/>
    </location>
</feature>
<dbReference type="SUPFAM" id="SSF52317">
    <property type="entry name" value="Class I glutamine amidotransferase-like"/>
    <property type="match status" value="1"/>
</dbReference>
<dbReference type="GO" id="GO:0004180">
    <property type="term" value="F:carboxypeptidase activity"/>
    <property type="evidence" value="ECO:0007669"/>
    <property type="project" value="UniProtKB-KW"/>
</dbReference>
<dbReference type="InterPro" id="IPR029062">
    <property type="entry name" value="Class_I_gatase-like"/>
</dbReference>